<accession>A0ABP7WHJ4</accession>
<name>A0ABP7WHJ4_9GAMM</name>
<organism evidence="1 2">
    <name type="scientific">Zhongshania borealis</name>
    <dbReference type="NCBI Taxonomy" id="889488"/>
    <lineage>
        <taxon>Bacteria</taxon>
        <taxon>Pseudomonadati</taxon>
        <taxon>Pseudomonadota</taxon>
        <taxon>Gammaproteobacteria</taxon>
        <taxon>Cellvibrionales</taxon>
        <taxon>Spongiibacteraceae</taxon>
        <taxon>Zhongshania</taxon>
    </lineage>
</organism>
<protein>
    <submittedName>
        <fullName evidence="1">Uncharacterized protein</fullName>
    </submittedName>
</protein>
<comment type="caution">
    <text evidence="1">The sequence shown here is derived from an EMBL/GenBank/DDBJ whole genome shotgun (WGS) entry which is preliminary data.</text>
</comment>
<reference evidence="2" key="1">
    <citation type="journal article" date="2019" name="Int. J. Syst. Evol. Microbiol.">
        <title>The Global Catalogue of Microorganisms (GCM) 10K type strain sequencing project: providing services to taxonomists for standard genome sequencing and annotation.</title>
        <authorList>
            <consortium name="The Broad Institute Genomics Platform"/>
            <consortium name="The Broad Institute Genome Sequencing Center for Infectious Disease"/>
            <person name="Wu L."/>
            <person name="Ma J."/>
        </authorList>
    </citation>
    <scope>NUCLEOTIDE SEQUENCE [LARGE SCALE GENOMIC DNA]</scope>
    <source>
        <strain evidence="2">JCM 17304</strain>
    </source>
</reference>
<sequence>MCVTLILPSIDVKLISLKNVQLSITKIAKSLQKNNGRDKYLGRHNQAQNMLKTG</sequence>
<gene>
    <name evidence="1" type="ORF">GCM10022414_09710</name>
</gene>
<keyword evidence="2" id="KW-1185">Reference proteome</keyword>
<dbReference type="EMBL" id="BAABDM010000001">
    <property type="protein sequence ID" value="GAA4088930.1"/>
    <property type="molecule type" value="Genomic_DNA"/>
</dbReference>
<evidence type="ECO:0000313" key="2">
    <source>
        <dbReference type="Proteomes" id="UP001500392"/>
    </source>
</evidence>
<proteinExistence type="predicted"/>
<dbReference type="Proteomes" id="UP001500392">
    <property type="component" value="Unassembled WGS sequence"/>
</dbReference>
<evidence type="ECO:0000313" key="1">
    <source>
        <dbReference type="EMBL" id="GAA4088930.1"/>
    </source>
</evidence>